<organism evidence="3 4">
    <name type="scientific">Paxillus involutus ATCC 200175</name>
    <dbReference type="NCBI Taxonomy" id="664439"/>
    <lineage>
        <taxon>Eukaryota</taxon>
        <taxon>Fungi</taxon>
        <taxon>Dikarya</taxon>
        <taxon>Basidiomycota</taxon>
        <taxon>Agaricomycotina</taxon>
        <taxon>Agaricomycetes</taxon>
        <taxon>Agaricomycetidae</taxon>
        <taxon>Boletales</taxon>
        <taxon>Paxilineae</taxon>
        <taxon>Paxillaceae</taxon>
        <taxon>Paxillus</taxon>
    </lineage>
</organism>
<dbReference type="AlphaFoldDB" id="A0A0C9SMT8"/>
<accession>A0A0C9SMT8</accession>
<proteinExistence type="predicted"/>
<dbReference type="EMBL" id="KN820178">
    <property type="protein sequence ID" value="KIJ06749.1"/>
    <property type="molecule type" value="Genomic_DNA"/>
</dbReference>
<reference evidence="3 4" key="1">
    <citation type="submission" date="2014-06" db="EMBL/GenBank/DDBJ databases">
        <authorList>
            <consortium name="DOE Joint Genome Institute"/>
            <person name="Kuo A."/>
            <person name="Kohler A."/>
            <person name="Nagy L.G."/>
            <person name="Floudas D."/>
            <person name="Copeland A."/>
            <person name="Barry K.W."/>
            <person name="Cichocki N."/>
            <person name="Veneault-Fourrey C."/>
            <person name="LaButti K."/>
            <person name="Lindquist E.A."/>
            <person name="Lipzen A."/>
            <person name="Lundell T."/>
            <person name="Morin E."/>
            <person name="Murat C."/>
            <person name="Sun H."/>
            <person name="Tunlid A."/>
            <person name="Henrissat B."/>
            <person name="Grigoriev I.V."/>
            <person name="Hibbett D.S."/>
            <person name="Martin F."/>
            <person name="Nordberg H.P."/>
            <person name="Cantor M.N."/>
            <person name="Hua S.X."/>
        </authorList>
    </citation>
    <scope>NUCLEOTIDE SEQUENCE [LARGE SCALE GENOMIC DNA]</scope>
    <source>
        <strain evidence="3 4">ATCC 200175</strain>
    </source>
</reference>
<keyword evidence="4" id="KW-1185">Reference proteome</keyword>
<protein>
    <recommendedName>
        <fullName evidence="5">CCHC-type domain-containing protein</fullName>
    </recommendedName>
</protein>
<evidence type="ECO:0000313" key="3">
    <source>
        <dbReference type="EMBL" id="KIJ06749.1"/>
    </source>
</evidence>
<dbReference type="InterPro" id="IPR036875">
    <property type="entry name" value="Znf_CCHC_sf"/>
</dbReference>
<dbReference type="GO" id="GO:0003676">
    <property type="term" value="F:nucleic acid binding"/>
    <property type="evidence" value="ECO:0007669"/>
    <property type="project" value="InterPro"/>
</dbReference>
<sequence length="152" mass="16869">MSYCGTQSGAKSAGTHKVTTQELCNIISDKYHRCKQESGLDDIDDDTHTDTSVSTTMYYTKDAGCGKKQKVNKGKPKCNNCSWFGHIAADCRRKGGAKEQPAKKKSMLKGNKGKERANQACNVEEDEEMDITINTTYDVSMNENDDTIDMYS</sequence>
<feature type="region of interest" description="Disordered" evidence="2">
    <location>
        <begin position="94"/>
        <end position="118"/>
    </location>
</feature>
<keyword evidence="1" id="KW-0507">mRNA processing</keyword>
<reference evidence="4" key="2">
    <citation type="submission" date="2015-01" db="EMBL/GenBank/DDBJ databases">
        <title>Evolutionary Origins and Diversification of the Mycorrhizal Mutualists.</title>
        <authorList>
            <consortium name="DOE Joint Genome Institute"/>
            <consortium name="Mycorrhizal Genomics Consortium"/>
            <person name="Kohler A."/>
            <person name="Kuo A."/>
            <person name="Nagy L.G."/>
            <person name="Floudas D."/>
            <person name="Copeland A."/>
            <person name="Barry K.W."/>
            <person name="Cichocki N."/>
            <person name="Veneault-Fourrey C."/>
            <person name="LaButti K."/>
            <person name="Lindquist E.A."/>
            <person name="Lipzen A."/>
            <person name="Lundell T."/>
            <person name="Morin E."/>
            <person name="Murat C."/>
            <person name="Riley R."/>
            <person name="Ohm R."/>
            <person name="Sun H."/>
            <person name="Tunlid A."/>
            <person name="Henrissat B."/>
            <person name="Grigoriev I.V."/>
            <person name="Hibbett D.S."/>
            <person name="Martin F."/>
        </authorList>
    </citation>
    <scope>NUCLEOTIDE SEQUENCE [LARGE SCALE GENOMIC DNA]</scope>
    <source>
        <strain evidence="4">ATCC 200175</strain>
    </source>
</reference>
<name>A0A0C9SMT8_PAXIN</name>
<evidence type="ECO:0000313" key="4">
    <source>
        <dbReference type="Proteomes" id="UP000053647"/>
    </source>
</evidence>
<evidence type="ECO:0000256" key="2">
    <source>
        <dbReference type="SAM" id="MobiDB-lite"/>
    </source>
</evidence>
<dbReference type="OrthoDB" id="10405305at2759"/>
<evidence type="ECO:0008006" key="5">
    <source>
        <dbReference type="Google" id="ProtNLM"/>
    </source>
</evidence>
<dbReference type="GO" id="GO:0006397">
    <property type="term" value="P:mRNA processing"/>
    <property type="evidence" value="ECO:0007669"/>
    <property type="project" value="UniProtKB-KW"/>
</dbReference>
<dbReference type="Proteomes" id="UP000053647">
    <property type="component" value="Unassembled WGS sequence"/>
</dbReference>
<evidence type="ECO:0000256" key="1">
    <source>
        <dbReference type="ARBA" id="ARBA00022664"/>
    </source>
</evidence>
<dbReference type="HOGENOM" id="CLU_093555_0_0_1"/>
<dbReference type="GO" id="GO:0008270">
    <property type="term" value="F:zinc ion binding"/>
    <property type="evidence" value="ECO:0007669"/>
    <property type="project" value="InterPro"/>
</dbReference>
<dbReference type="SUPFAM" id="SSF57756">
    <property type="entry name" value="Retrovirus zinc finger-like domains"/>
    <property type="match status" value="1"/>
</dbReference>
<gene>
    <name evidence="3" type="ORF">PAXINDRAFT_20053</name>
</gene>